<dbReference type="EC" id="2.3.2.27" evidence="4"/>
<dbReference type="InterPro" id="IPR013083">
    <property type="entry name" value="Znf_RING/FYVE/PHD"/>
</dbReference>
<dbReference type="Gene3D" id="2.130.10.10">
    <property type="entry name" value="YVTN repeat-like/Quinoprotein amine dehydrogenase"/>
    <property type="match status" value="1"/>
</dbReference>
<dbReference type="Pfam" id="PF13639">
    <property type="entry name" value="zf-RING_2"/>
    <property type="match status" value="1"/>
</dbReference>
<evidence type="ECO:0000259" key="18">
    <source>
        <dbReference type="PROSITE" id="PS50089"/>
    </source>
</evidence>
<protein>
    <recommendedName>
        <fullName evidence="4">RING-type E3 ubiquitin transferase</fullName>
        <ecNumber evidence="4">2.3.2.27</ecNumber>
    </recommendedName>
</protein>
<dbReference type="PANTHER" id="PTHR16047:SF7">
    <property type="entry name" value="E3 UBIQUITIN-PROTEIN LIGASE RFWD3"/>
    <property type="match status" value="1"/>
</dbReference>
<dbReference type="SMART" id="SM00184">
    <property type="entry name" value="RING"/>
    <property type="match status" value="1"/>
</dbReference>
<evidence type="ECO:0000313" key="21">
    <source>
        <dbReference type="WBParaSite" id="BPAG_0000867601-mRNA-1"/>
    </source>
</evidence>
<evidence type="ECO:0000256" key="11">
    <source>
        <dbReference type="ARBA" id="ARBA00022786"/>
    </source>
</evidence>
<evidence type="ECO:0000256" key="8">
    <source>
        <dbReference type="ARBA" id="ARBA00022737"/>
    </source>
</evidence>
<keyword evidence="13" id="KW-0234">DNA repair</keyword>
<keyword evidence="17" id="KW-0175">Coiled coil</keyword>
<dbReference type="InterPro" id="IPR029153">
    <property type="entry name" value="CPG4"/>
</dbReference>
<dbReference type="GO" id="GO:0061630">
    <property type="term" value="F:ubiquitin protein ligase activity"/>
    <property type="evidence" value="ECO:0007669"/>
    <property type="project" value="UniProtKB-EC"/>
</dbReference>
<evidence type="ECO:0000256" key="3">
    <source>
        <dbReference type="ARBA" id="ARBA00004906"/>
    </source>
</evidence>
<accession>A0A0N4TK28</accession>
<dbReference type="SUPFAM" id="SSF50978">
    <property type="entry name" value="WD40 repeat-like"/>
    <property type="match status" value="1"/>
</dbReference>
<dbReference type="InterPro" id="IPR037381">
    <property type="entry name" value="RFWD3"/>
</dbReference>
<keyword evidence="8" id="KW-0677">Repeat</keyword>
<evidence type="ECO:0000256" key="16">
    <source>
        <dbReference type="PROSITE-ProRule" id="PRU00175"/>
    </source>
</evidence>
<evidence type="ECO:0000256" key="5">
    <source>
        <dbReference type="ARBA" id="ARBA00022490"/>
    </source>
</evidence>
<keyword evidence="10 16" id="KW-0863">Zinc-finger</keyword>
<evidence type="ECO:0000256" key="17">
    <source>
        <dbReference type="SAM" id="Coils"/>
    </source>
</evidence>
<evidence type="ECO:0000256" key="15">
    <source>
        <dbReference type="ARBA" id="ARBA00034306"/>
    </source>
</evidence>
<keyword evidence="5" id="KW-0963">Cytoplasm</keyword>
<evidence type="ECO:0000256" key="10">
    <source>
        <dbReference type="ARBA" id="ARBA00022771"/>
    </source>
</evidence>
<feature type="domain" description="RING-type" evidence="18">
    <location>
        <begin position="592"/>
        <end position="637"/>
    </location>
</feature>
<proteinExistence type="predicted"/>
<evidence type="ECO:0000256" key="6">
    <source>
        <dbReference type="ARBA" id="ARBA00022574"/>
    </source>
</evidence>
<dbReference type="GO" id="GO:0036297">
    <property type="term" value="P:interstrand cross-link repair"/>
    <property type="evidence" value="ECO:0007669"/>
    <property type="project" value="InterPro"/>
</dbReference>
<organism evidence="21">
    <name type="scientific">Brugia pahangi</name>
    <name type="common">Filarial nematode worm</name>
    <dbReference type="NCBI Taxonomy" id="6280"/>
    <lineage>
        <taxon>Eukaryota</taxon>
        <taxon>Metazoa</taxon>
        <taxon>Ecdysozoa</taxon>
        <taxon>Nematoda</taxon>
        <taxon>Chromadorea</taxon>
        <taxon>Rhabditida</taxon>
        <taxon>Spirurina</taxon>
        <taxon>Spiruromorpha</taxon>
        <taxon>Filarioidea</taxon>
        <taxon>Onchocercidae</taxon>
        <taxon>Brugia</taxon>
    </lineage>
</organism>
<dbReference type="Gene3D" id="3.30.40.10">
    <property type="entry name" value="Zinc/RING finger domain, C3HC4 (zinc finger)"/>
    <property type="match status" value="1"/>
</dbReference>
<sequence length="1089" mass="122581">MVPTESNTLNGNYLAKSELVKNLLHGAYMNGFDPFNFLESLQPSDCLQVCLDEVASMLEQPFAGQHSFDEIGNICSHFDIFQRCLHHNTSCKDALLDVTTIIIDYLCTFSKEAFEDIFPCLYAHSTVIYFTCDNQCKMGETLSKASKETKNDVTNIPDDNGNKLFEIPNLYNLCSSSACFINCTQHMAEKECSIGHSTLLHRIVAAVVNHTIKMIPSQEMKSSDAYTLLVSSILPNECQRLKLLPQSVVPTILMENFISNAEYGSKNSIIQQKVIDSDSFSLFAIKYATDSSGENDAIQTILNNHVTNRTNSVYVQILPLNGHQMKLQCQMIDLETGQEATIADITTFMTTAAKNISQFGLRSVEDERILDNNAKYEDGSGLQDYKTTAARSETYAKSSGNSLPHISTHIMLLNLLISITSWTFTMVNTLSLAKLTAARANKKVKECTQVGITCFEVGAIWLRSVFASVIGYITSIKKMTSGPGNYDEDVVVLEDSNDSFTMSDEQNNHRVILESHSFIEAGNIADDNRGPEQPHYRAARVIWSSDEETDDDNVTKKRRRKPSDNGDVGDHICFEFKIAIMHWIEDDETNSCSICFEAYTASGSHRIVCLKCGHLFGQSCIERWIRTEKVGKCPQCKAKARLTDIRRLYVRAIKALDTTELECLKQVNNAYRAENDSLRVENQRLKEKIIKDGKHNPYKVEMERLSIENAQLKAKIAVQEKLASKLRSTAPPAAKMMKGAYFSLLAGPTLHLSSEPGSRSLDANGEYFVVACKITAGGRDDTVIPVHSRKPRCCKFSPFDYHIVLSTGEDHTLCVTRTLKIPLVSQNDLYLHDTAQMQQFQGERWKPSSVFGIKLIFSFDEHPRVQHRIPLPSSGWCCCWLSESDVAVGLINGRVLKFNLYNPAVEPLDITFLSGHLPIISLQFCAKKSLLFVTSLKECILYHHMQPHVLISDQGSINSFCYDQESGNVMLTFAPSQQHETVTHVLYSLDLNSEQKKVHHIHTYRSLSKKLTRVIKNAFWTTPYGQLAAVYDESNSHVVLYDWNRKCPVVMKRINDIIVDIKEIVTSDMQKFQLGCLSETTLYFLEAQY</sequence>
<evidence type="ECO:0000256" key="9">
    <source>
        <dbReference type="ARBA" id="ARBA00022763"/>
    </source>
</evidence>
<dbReference type="GO" id="GO:0016567">
    <property type="term" value="P:protein ubiquitination"/>
    <property type="evidence" value="ECO:0007669"/>
    <property type="project" value="InterPro"/>
</dbReference>
<comment type="subcellular location">
    <subcellularLocation>
        <location evidence="2">Cytoplasm</location>
    </subcellularLocation>
    <subcellularLocation>
        <location evidence="15">Nucleus</location>
        <location evidence="15">Nuclear body</location>
    </subcellularLocation>
</comment>
<keyword evidence="20" id="KW-1185">Reference proteome</keyword>
<evidence type="ECO:0000313" key="19">
    <source>
        <dbReference type="EMBL" id="VDN89824.1"/>
    </source>
</evidence>
<evidence type="ECO:0000256" key="4">
    <source>
        <dbReference type="ARBA" id="ARBA00012483"/>
    </source>
</evidence>
<dbReference type="STRING" id="6280.A0A0N4TK28"/>
<keyword evidence="7" id="KW-0808">Transferase</keyword>
<keyword evidence="6" id="KW-0853">WD repeat</keyword>
<evidence type="ECO:0000313" key="20">
    <source>
        <dbReference type="Proteomes" id="UP000278627"/>
    </source>
</evidence>
<dbReference type="Pfam" id="PF15481">
    <property type="entry name" value="CPG4"/>
    <property type="match status" value="1"/>
</dbReference>
<keyword evidence="14" id="KW-0539">Nucleus</keyword>
<dbReference type="InterPro" id="IPR056527">
    <property type="entry name" value="WD40_RFWD3"/>
</dbReference>
<dbReference type="AlphaFoldDB" id="A0A0N4TK28"/>
<evidence type="ECO:0000256" key="13">
    <source>
        <dbReference type="ARBA" id="ARBA00023204"/>
    </source>
</evidence>
<reference evidence="21" key="1">
    <citation type="submission" date="2017-02" db="UniProtKB">
        <authorList>
            <consortium name="WormBaseParasite"/>
        </authorList>
    </citation>
    <scope>IDENTIFICATION</scope>
</reference>
<dbReference type="EMBL" id="UZAD01013138">
    <property type="protein sequence ID" value="VDN89824.1"/>
    <property type="molecule type" value="Genomic_DNA"/>
</dbReference>
<dbReference type="Pfam" id="PF23419">
    <property type="entry name" value="WD40_RFWD3"/>
    <property type="match status" value="1"/>
</dbReference>
<dbReference type="PANTHER" id="PTHR16047">
    <property type="entry name" value="RFWD3 PROTEIN"/>
    <property type="match status" value="1"/>
</dbReference>
<keyword evidence="9" id="KW-0227">DNA damage</keyword>
<dbReference type="GO" id="GO:0008270">
    <property type="term" value="F:zinc ion binding"/>
    <property type="evidence" value="ECO:0007669"/>
    <property type="project" value="UniProtKB-KW"/>
</dbReference>
<evidence type="ECO:0000256" key="1">
    <source>
        <dbReference type="ARBA" id="ARBA00000900"/>
    </source>
</evidence>
<evidence type="ECO:0000256" key="7">
    <source>
        <dbReference type="ARBA" id="ARBA00022679"/>
    </source>
</evidence>
<dbReference type="InterPro" id="IPR036322">
    <property type="entry name" value="WD40_repeat_dom_sf"/>
</dbReference>
<keyword evidence="10 16" id="KW-0479">Metal-binding</keyword>
<dbReference type="SUPFAM" id="SSF57850">
    <property type="entry name" value="RING/U-box"/>
    <property type="match status" value="1"/>
</dbReference>
<dbReference type="WBParaSite" id="BPAG_0000867601-mRNA-1">
    <property type="protein sequence ID" value="BPAG_0000867601-mRNA-1"/>
    <property type="gene ID" value="BPAG_0000867601"/>
</dbReference>
<feature type="coiled-coil region" evidence="17">
    <location>
        <begin position="661"/>
        <end position="722"/>
    </location>
</feature>
<dbReference type="GO" id="GO:0005737">
    <property type="term" value="C:cytoplasm"/>
    <property type="evidence" value="ECO:0007669"/>
    <property type="project" value="UniProtKB-SubCell"/>
</dbReference>
<evidence type="ECO:0000256" key="2">
    <source>
        <dbReference type="ARBA" id="ARBA00004496"/>
    </source>
</evidence>
<dbReference type="GO" id="GO:0016604">
    <property type="term" value="C:nuclear body"/>
    <property type="evidence" value="ECO:0007669"/>
    <property type="project" value="UniProtKB-SubCell"/>
</dbReference>
<reference evidence="19 20" key="2">
    <citation type="submission" date="2018-11" db="EMBL/GenBank/DDBJ databases">
        <authorList>
            <consortium name="Pathogen Informatics"/>
        </authorList>
    </citation>
    <scope>NUCLEOTIDE SEQUENCE [LARGE SCALE GENOMIC DNA]</scope>
</reference>
<evidence type="ECO:0000256" key="14">
    <source>
        <dbReference type="ARBA" id="ARBA00023242"/>
    </source>
</evidence>
<gene>
    <name evidence="19" type="ORF">BPAG_LOCUS8638</name>
</gene>
<evidence type="ECO:0000256" key="12">
    <source>
        <dbReference type="ARBA" id="ARBA00022833"/>
    </source>
</evidence>
<dbReference type="PROSITE" id="PS50089">
    <property type="entry name" value="ZF_RING_2"/>
    <property type="match status" value="1"/>
</dbReference>
<name>A0A0N4TK28_BRUPA</name>
<dbReference type="CDD" id="cd16450">
    <property type="entry name" value="mRING-C3HGC3_RFWD3"/>
    <property type="match status" value="1"/>
</dbReference>
<keyword evidence="12" id="KW-0862">Zinc</keyword>
<dbReference type="InterPro" id="IPR015943">
    <property type="entry name" value="WD40/YVTN_repeat-like_dom_sf"/>
</dbReference>
<comment type="pathway">
    <text evidence="3">Protein modification; protein ubiquitination.</text>
</comment>
<dbReference type="Proteomes" id="UP000278627">
    <property type="component" value="Unassembled WGS sequence"/>
</dbReference>
<dbReference type="InterPro" id="IPR001841">
    <property type="entry name" value="Znf_RING"/>
</dbReference>
<comment type="catalytic activity">
    <reaction evidence="1">
        <text>S-ubiquitinyl-[E2 ubiquitin-conjugating enzyme]-L-cysteine + [acceptor protein]-L-lysine = [E2 ubiquitin-conjugating enzyme]-L-cysteine + N(6)-ubiquitinyl-[acceptor protein]-L-lysine.</text>
        <dbReference type="EC" id="2.3.2.27"/>
    </reaction>
</comment>
<keyword evidence="11" id="KW-0833">Ubl conjugation pathway</keyword>